<accession>A0ABV8QTJ6</accession>
<organism evidence="4 5">
    <name type="scientific">Ferruginibacter yonginensis</name>
    <dbReference type="NCBI Taxonomy" id="1310416"/>
    <lineage>
        <taxon>Bacteria</taxon>
        <taxon>Pseudomonadati</taxon>
        <taxon>Bacteroidota</taxon>
        <taxon>Chitinophagia</taxon>
        <taxon>Chitinophagales</taxon>
        <taxon>Chitinophagaceae</taxon>
        <taxon>Ferruginibacter</taxon>
    </lineage>
</organism>
<feature type="domain" description="Gliding motility protein SprA N-terminal" evidence="3">
    <location>
        <begin position="1094"/>
        <end position="1615"/>
    </location>
</feature>
<dbReference type="EMBL" id="JBHSCZ010000001">
    <property type="protein sequence ID" value="MFC4262244.1"/>
    <property type="molecule type" value="Genomic_DNA"/>
</dbReference>
<keyword evidence="2" id="KW-0732">Signal</keyword>
<feature type="domain" description="Gliding motility protein SprA N-terminal" evidence="3">
    <location>
        <begin position="152"/>
        <end position="357"/>
    </location>
</feature>
<name>A0ABV8QTJ6_9BACT</name>
<evidence type="ECO:0000259" key="3">
    <source>
        <dbReference type="Pfam" id="PF14349"/>
    </source>
</evidence>
<dbReference type="InterPro" id="IPR026377">
    <property type="entry name" value="Cell_surface_SprA"/>
</dbReference>
<feature type="signal peptide" evidence="2">
    <location>
        <begin position="1"/>
        <end position="21"/>
    </location>
</feature>
<keyword evidence="5" id="KW-1185">Reference proteome</keyword>
<evidence type="ECO:0000313" key="4">
    <source>
        <dbReference type="EMBL" id="MFC4262244.1"/>
    </source>
</evidence>
<dbReference type="NCBIfam" id="TIGR04189">
    <property type="entry name" value="surface_SprA"/>
    <property type="match status" value="1"/>
</dbReference>
<protein>
    <submittedName>
        <fullName evidence="4">Cell surface protein SprA</fullName>
    </submittedName>
</protein>
<dbReference type="RefSeq" id="WP_379707604.1">
    <property type="nucleotide sequence ID" value="NZ_JBHSCZ010000001.1"/>
</dbReference>
<dbReference type="InterPro" id="IPR025684">
    <property type="entry name" value="SprA_N_dom"/>
</dbReference>
<comment type="caution">
    <text evidence="4">The sequence shown here is derived from an EMBL/GenBank/DDBJ whole genome shotgun (WGS) entry which is preliminary data.</text>
</comment>
<feature type="chain" id="PRO_5045102109" evidence="2">
    <location>
        <begin position="22"/>
        <end position="2427"/>
    </location>
</feature>
<dbReference type="Proteomes" id="UP001595907">
    <property type="component" value="Unassembled WGS sequence"/>
</dbReference>
<evidence type="ECO:0000256" key="2">
    <source>
        <dbReference type="SAM" id="SignalP"/>
    </source>
</evidence>
<feature type="region of interest" description="Disordered" evidence="1">
    <location>
        <begin position="35"/>
        <end position="59"/>
    </location>
</feature>
<reference evidence="5" key="1">
    <citation type="journal article" date="2019" name="Int. J. Syst. Evol. Microbiol.">
        <title>The Global Catalogue of Microorganisms (GCM) 10K type strain sequencing project: providing services to taxonomists for standard genome sequencing and annotation.</title>
        <authorList>
            <consortium name="The Broad Institute Genomics Platform"/>
            <consortium name="The Broad Institute Genome Sequencing Center for Infectious Disease"/>
            <person name="Wu L."/>
            <person name="Ma J."/>
        </authorList>
    </citation>
    <scope>NUCLEOTIDE SEQUENCE [LARGE SCALE GENOMIC DNA]</scope>
    <source>
        <strain evidence="5">CECT 8289</strain>
    </source>
</reference>
<evidence type="ECO:0000313" key="5">
    <source>
        <dbReference type="Proteomes" id="UP001595907"/>
    </source>
</evidence>
<sequence>MLLIRKLFFTLLVCATVPALLGMSTNNGNKEPLRTYKHSVRDTPPPTLPYPIKDSRGDAVSSTNRGTYYLPNPSNVKDSVVYNAINRTYSVYEKVGDKYYRTPTTYTFEEFWAIRNRQAEQAYFQRRANTTNLLNRGKLLKPKLKLTDNLFNRLFGNGKIDITPQGNVDITAGYQGQLIDNPTLPERARRSGGLDFNLNAQLNVNASIGDKLKFPINYNTLANFNLDNQLKLDYVGSDDDIVKRFEAGTVSFASKGTLIPGAQQLFGIKTQLQFGKLYVTTILANQKSQRQNVNLQGGSAAQTFEFKADEYEENRHFLLAQYFKDNYNSVMSTAPAINSQVQVLKLQVWVTNRNGTTTETRDVVGLMDLAERNPFLQPPTINVLNNQPIPTNQTNDLLIKIRNLPDARNPATIYSNLLSLGLSPVQDFEKTFARKLDSNSYTFNRQLGTLSLSSPLQTDEVLGVAFQYSFNGKIYQVGEFSEDVPPDSTTATQKVLFLKLLKATSQRVTLPIWRLMMKNVYSVGYGVLTPQDFKLDVLYEQPGLGAKRYLPYGDKNQGAPIISLINLDRLNSQNDPQPDGVFDFIENFTVNSQYSRVIFPVLEPFGRDIAPQIYNTVPTTAGDTLFYALYDSIKAVAQQYPNLNRFLLKGSAKTSGSSDISIGYNIPKGSVSVTAGGRVLQEGIDYDINYDLGTIKIINPAILNSGLPVQVNFENNASFGLQQRSYLGLRLDYLAKSTAKEQLSFGGTIVRLSERPFFTKVNIGEDPIRNAMYGLDINYKKDLPRLTKLLDKLPFYSTKAPSTVNAYAEAAMLKPGHAPQIGRGENGVVYIDDFEGSKSGIDLRFPAIAWGLASTPIGATPRNSNTLLFPEATLSNNLDYGKNRAKIAWYQIEPILQQFRANNNPITDANLLSDPRVRQVYQKEIFPQRTTGFGENILQTFDLAYYPRERGPYNFDNAIGSVNAQGNLLQPNKRWGGLQRNIDQTDFETANIEFIEAWIQDPFINNPTAAGGKLYFNLGNISEDVLKDGRRFYENGLPTPNAPAPIDTTVWGNVPRNPIQVTNAFSNNPDDRKFQDIGLDGMSDTAEVRKRQAYLNTIAANFGINSAAYQNALLDPSSDDYKHYRNASFTGTDGILARYKNYNSPEGNSPIDNGGQFTSAATLYPDAEDFNRDNTLNETEEYYQYIFDLKPSTAPEMQIGQNYIVDKKVVAVNLPNGTTRNETFYQIRIPINSYDKKIGNIQDFKSIRFIRMYMTDFADTAVVRFAQLQLARNIWRRYKFEIDTLGQSNPATPTAFNVGSVNIEENDTKLPFPYRTPKDIQRQQTLSNNGVNLLQNEQAMTIQFCDLRRNDSKGVFQTFANRDLRQYKKLSMYIHSEQARNATVSLRDKDLTAIVRIGTDFINNYYEIRIPLSQTPASAASLNANSDAYNDSLWLKRNSLDLDLTVLTKLKQSRNSSSTPLNQIFRRLQSNGQTYGVLGNPNLGEVKGILIAVENTKALPVACGEVWVNELRLSSLDEEGGYAALARVDFTLADLGTLSLSGNFHTRGFGTLEQRVNERYRDNFLQYDISTTLELGKLLPKKAGIQIPVFASYSQSVSTPEYDPLDLDIKLKDKLNAAPSAKKDSIRKTAIDFNSTTTVNFTNVRKIKTNDKKPKIYDISNVDISYSYIKTSSYNPLIEFNDVTRHRAGLGYNYNTQTKYITPFKNLLRKKKTRWLDLVKDFNFSLMPSQISFRADLQRQFGVIKPRSFGGDKYQTPETYDKYFIFQRDYVVRWNLTRSLTLDYVATNNSRVDEPAGRIDTKQKRDSLLNNLFKGGRNTLFNQTVSASYTLPISKIPLLDFVTANVKYQANYRWIGASRLAVNLGNFLENGQQKEGTVQMDFNKLYQKSKLLRQLDAPSNIEDRNKWRNRYTKVQDSVVTKSSKKVLRTRKILDKSALPYVNTPLKIFGKLLTSLKQVNATIGENGSTRLPGYTDSTRFFGQNFSSAAPGFDFILGKQIDSNWLNRKAGAGLITKDSNFNYLFQQNFDQSLTASAVFEPVRDLNITVNIKKTFSKNYSETFRFIDTTGGNNKQFLHLTPYSTGGFDVSYIAFKTLFGKFDPNRVSQTFKTFQDNRVVLSRRLGKQNPYTQQQANAGLQPDGYYYGYGKYAVDVLIPSFIAAYTSQDPEKVSLIKQTDGRTKSNPFRSILPKPNWNLTYNGLSRVKGLDKIFNSFSVSHGYNGSLSMNGFTSALLYQDVSRFGYPSFYDTVSKAYIPFFLVPNVSIQEQFSPLLGFDMQFTNQFQAKFEYAKSRTLSLSLYDYQLSEQRSTEFSIGAGYRKKGLKLLGGLTLPKFLGGGKKLENEINFRIDYRVRDNVTANSRLDQDNNFATGGSREITITPTVDYFLSNRVNLKFYFDQRKVKPYISSSAPTTNTRAGIQVRISLSQ</sequence>
<gene>
    <name evidence="4" type="primary">sprA</name>
    <name evidence="4" type="ORF">ACFOWM_05115</name>
</gene>
<proteinExistence type="predicted"/>
<dbReference type="Pfam" id="PF14349">
    <property type="entry name" value="SprA_N"/>
    <property type="match status" value="2"/>
</dbReference>
<evidence type="ECO:0000256" key="1">
    <source>
        <dbReference type="SAM" id="MobiDB-lite"/>
    </source>
</evidence>